<dbReference type="GO" id="GO:0005516">
    <property type="term" value="F:calmodulin binding"/>
    <property type="evidence" value="ECO:0007669"/>
    <property type="project" value="UniProtKB-KW"/>
</dbReference>
<dbReference type="GO" id="GO:0005654">
    <property type="term" value="C:nucleoplasm"/>
    <property type="evidence" value="ECO:0007669"/>
    <property type="project" value="UniProtKB-ARBA"/>
</dbReference>
<gene>
    <name evidence="19" type="primary">LOC118966703</name>
</gene>
<keyword evidence="9" id="KW-0418">Kinase</keyword>
<comment type="catalytic activity">
    <reaction evidence="13">
        <text>L-threonyl-[protein] + ATP = O-phospho-L-threonyl-[protein] + ADP + H(+)</text>
        <dbReference type="Rhea" id="RHEA:46608"/>
        <dbReference type="Rhea" id="RHEA-COMP:11060"/>
        <dbReference type="Rhea" id="RHEA-COMP:11605"/>
        <dbReference type="ChEBI" id="CHEBI:15378"/>
        <dbReference type="ChEBI" id="CHEBI:30013"/>
        <dbReference type="ChEBI" id="CHEBI:30616"/>
        <dbReference type="ChEBI" id="CHEBI:61977"/>
        <dbReference type="ChEBI" id="CHEBI:456216"/>
        <dbReference type="EC" id="2.7.11.17"/>
    </reaction>
</comment>
<evidence type="ECO:0000256" key="14">
    <source>
        <dbReference type="ARBA" id="ARBA00047430"/>
    </source>
</evidence>
<feature type="chain" id="PRO_5035424357" description="calcium/calmodulin-dependent protein kinase" evidence="17">
    <location>
        <begin position="18"/>
        <end position="571"/>
    </location>
</feature>
<evidence type="ECO:0000256" key="11">
    <source>
        <dbReference type="ARBA" id="ARBA00022860"/>
    </source>
</evidence>
<accession>A0A8K9UEW7</accession>
<feature type="compositionally biased region" description="Acidic residues" evidence="16">
    <location>
        <begin position="541"/>
        <end position="550"/>
    </location>
</feature>
<evidence type="ECO:0000256" key="9">
    <source>
        <dbReference type="ARBA" id="ARBA00022777"/>
    </source>
</evidence>
<keyword evidence="10 15" id="KW-0067">ATP-binding</keyword>
<dbReference type="SUPFAM" id="SSF56112">
    <property type="entry name" value="Protein kinase-like (PK-like)"/>
    <property type="match status" value="1"/>
</dbReference>
<evidence type="ECO:0000256" key="15">
    <source>
        <dbReference type="PROSITE-ProRule" id="PRU10141"/>
    </source>
</evidence>
<sequence>MFSSYMKLSSLYSLLAAVRLQCKSPPPLAGPDHVDAVVPTPPPSSPFTPAFPPLLLPVMAMSTDPGCRRDDSDPDSMTPDPSNLTAMMAAVTMKTTETDVSPANGVRNGAQQGGAKRGPPSRAHLSGRKLSLQERGTYPSEGTHVSPRVARRPTVESKQVSISDAEDCIQLNQYKLKSEIGKGSYGVVKLVYNDNDDNHYAMKVVSKKKLMKQYGFPRRPPPRGPKAAVQGEQPKVLGPLERVYQEIAILKKLDHLNIVKLVEVLDDPAEDNLHMVFDLMPKGPVMEVPTDSPFTEDQTRLYFRDIVLGMEYLHYQKIVHRDIKPSNLLLGDDSHVKIADFGVSNQFEGNDALLSSTAGTPAFMAPETLSDIRQSFSGKALDVWAMGVTLYCFVFGKCPFIDEYILVLHNKIRTKCVEFPESPEISEELKTLIQRMLDKNPDTRITIPEIKLDPWVTQDGCDPLPLEEEHCTVVEVTEEEVQNSVKFVPSLSAVILVKAMLRKRSFGNPFECPRSREERSMSAPGNLLMKGSSGEGSREGELEDLDEDEPSSPVSTAQLSSTQASEPPPPL</sequence>
<dbReference type="FunFam" id="1.10.510.10:FF:000091">
    <property type="entry name" value="Calcium/calmodulin-dependent protein kinase kinase 2 isoform 1"/>
    <property type="match status" value="1"/>
</dbReference>
<evidence type="ECO:0000256" key="3">
    <source>
        <dbReference type="ARBA" id="ARBA00012434"/>
    </source>
</evidence>
<evidence type="ECO:0000313" key="20">
    <source>
        <dbReference type="Proteomes" id="UP000694395"/>
    </source>
</evidence>
<dbReference type="PANTHER" id="PTHR43895">
    <property type="entry name" value="CALCIUM/CALMODULIN-DEPENDENT PROTEIN KINASE KINASE-RELATED"/>
    <property type="match status" value="1"/>
</dbReference>
<keyword evidence="12" id="KW-0539">Nucleus</keyword>
<dbReference type="PROSITE" id="PS00108">
    <property type="entry name" value="PROTEIN_KINASE_ST"/>
    <property type="match status" value="1"/>
</dbReference>
<feature type="compositionally biased region" description="Polar residues" evidence="16">
    <location>
        <begin position="556"/>
        <end position="565"/>
    </location>
</feature>
<dbReference type="InterPro" id="IPR017441">
    <property type="entry name" value="Protein_kinase_ATP_BS"/>
</dbReference>
<dbReference type="Gene3D" id="1.10.510.10">
    <property type="entry name" value="Transferase(Phosphotransferase) domain 1"/>
    <property type="match status" value="1"/>
</dbReference>
<keyword evidence="7" id="KW-0808">Transferase</keyword>
<name>A0A8K9UEW7_ONCMY</name>
<evidence type="ECO:0000256" key="6">
    <source>
        <dbReference type="ARBA" id="ARBA00022553"/>
    </source>
</evidence>
<feature type="region of interest" description="Disordered" evidence="16">
    <location>
        <begin position="508"/>
        <end position="571"/>
    </location>
</feature>
<evidence type="ECO:0000256" key="10">
    <source>
        <dbReference type="ARBA" id="ARBA00022840"/>
    </source>
</evidence>
<dbReference type="GO" id="GO:0061762">
    <property type="term" value="P:CAMKK-AMPK signaling cascade"/>
    <property type="evidence" value="ECO:0007669"/>
    <property type="project" value="TreeGrafter"/>
</dbReference>
<dbReference type="InterPro" id="IPR008271">
    <property type="entry name" value="Ser/Thr_kinase_AS"/>
</dbReference>
<dbReference type="AlphaFoldDB" id="A0A8K9UEW7"/>
<evidence type="ECO:0000313" key="19">
    <source>
        <dbReference type="Ensembl" id="ENSOMYP00000107704.1"/>
    </source>
</evidence>
<reference evidence="19" key="2">
    <citation type="submission" date="2025-08" db="UniProtKB">
        <authorList>
            <consortium name="Ensembl"/>
        </authorList>
    </citation>
    <scope>IDENTIFICATION</scope>
</reference>
<evidence type="ECO:0000256" key="4">
    <source>
        <dbReference type="ARBA" id="ARBA00022490"/>
    </source>
</evidence>
<reference evidence="19" key="1">
    <citation type="submission" date="2020-07" db="EMBL/GenBank/DDBJ databases">
        <title>A long reads based de novo assembly of the rainbow trout Arlee double haploid line genome.</title>
        <authorList>
            <person name="Gao G."/>
            <person name="Palti Y."/>
        </authorList>
    </citation>
    <scope>NUCLEOTIDE SEQUENCE [LARGE SCALE GENOMIC DNA]</scope>
</reference>
<evidence type="ECO:0000256" key="7">
    <source>
        <dbReference type="ARBA" id="ARBA00022679"/>
    </source>
</evidence>
<keyword evidence="20" id="KW-1185">Reference proteome</keyword>
<dbReference type="GeneID" id="118966703"/>
<dbReference type="GO" id="GO:0005737">
    <property type="term" value="C:cytoplasm"/>
    <property type="evidence" value="ECO:0007669"/>
    <property type="project" value="UniProtKB-SubCell"/>
</dbReference>
<comment type="subcellular location">
    <subcellularLocation>
        <location evidence="2">Cytoplasm</location>
    </subcellularLocation>
    <subcellularLocation>
        <location evidence="1">Nucleus</location>
    </subcellularLocation>
</comment>
<dbReference type="InterPro" id="IPR011009">
    <property type="entry name" value="Kinase-like_dom_sf"/>
</dbReference>
<evidence type="ECO:0000256" key="12">
    <source>
        <dbReference type="ARBA" id="ARBA00023242"/>
    </source>
</evidence>
<organism evidence="19 20">
    <name type="scientific">Oncorhynchus mykiss</name>
    <name type="common">Rainbow trout</name>
    <name type="synonym">Salmo gairdneri</name>
    <dbReference type="NCBI Taxonomy" id="8022"/>
    <lineage>
        <taxon>Eukaryota</taxon>
        <taxon>Metazoa</taxon>
        <taxon>Chordata</taxon>
        <taxon>Craniata</taxon>
        <taxon>Vertebrata</taxon>
        <taxon>Euteleostomi</taxon>
        <taxon>Actinopterygii</taxon>
        <taxon>Neopterygii</taxon>
        <taxon>Teleostei</taxon>
        <taxon>Protacanthopterygii</taxon>
        <taxon>Salmoniformes</taxon>
        <taxon>Salmonidae</taxon>
        <taxon>Salmoninae</taxon>
        <taxon>Oncorhynchus</taxon>
    </lineage>
</organism>
<feature type="region of interest" description="Disordered" evidence="16">
    <location>
        <begin position="97"/>
        <end position="158"/>
    </location>
</feature>
<keyword evidence="17" id="KW-0732">Signal</keyword>
<protein>
    <recommendedName>
        <fullName evidence="3">calcium/calmodulin-dependent protein kinase</fullName>
        <ecNumber evidence="3">2.7.11.17</ecNumber>
    </recommendedName>
</protein>
<evidence type="ECO:0000256" key="2">
    <source>
        <dbReference type="ARBA" id="ARBA00004496"/>
    </source>
</evidence>
<dbReference type="Proteomes" id="UP000694395">
    <property type="component" value="Chromosome 10"/>
</dbReference>
<dbReference type="PROSITE" id="PS50011">
    <property type="entry name" value="PROTEIN_KINASE_DOM"/>
    <property type="match status" value="1"/>
</dbReference>
<feature type="signal peptide" evidence="17">
    <location>
        <begin position="1"/>
        <end position="17"/>
    </location>
</feature>
<dbReference type="EC" id="2.7.11.17" evidence="3"/>
<dbReference type="InterPro" id="IPR000719">
    <property type="entry name" value="Prot_kinase_dom"/>
</dbReference>
<dbReference type="RefSeq" id="XP_036845506.1">
    <property type="nucleotide sequence ID" value="XM_036989611.1"/>
</dbReference>
<dbReference type="FunFam" id="3.30.200.20:FF:000429">
    <property type="entry name" value="Calcium/calmodulin-dependent protein kinase kinase"/>
    <property type="match status" value="1"/>
</dbReference>
<keyword evidence="6" id="KW-0597">Phosphoprotein</keyword>
<evidence type="ECO:0000256" key="16">
    <source>
        <dbReference type="SAM" id="MobiDB-lite"/>
    </source>
</evidence>
<keyword evidence="4" id="KW-0963">Cytoplasm</keyword>
<dbReference type="Gene3D" id="3.30.200.20">
    <property type="entry name" value="Phosphorylase Kinase, domain 1"/>
    <property type="match status" value="1"/>
</dbReference>
<keyword evidence="11" id="KW-0112">Calmodulin-binding</keyword>
<dbReference type="SMART" id="SM00220">
    <property type="entry name" value="S_TKc"/>
    <property type="match status" value="1"/>
</dbReference>
<keyword evidence="5" id="KW-0723">Serine/threonine-protein kinase</keyword>
<dbReference type="GeneTree" id="ENSGT00940000154890"/>
<comment type="catalytic activity">
    <reaction evidence="14">
        <text>L-seryl-[protein] + ATP = O-phospho-L-seryl-[protein] + ADP + H(+)</text>
        <dbReference type="Rhea" id="RHEA:17989"/>
        <dbReference type="Rhea" id="RHEA-COMP:9863"/>
        <dbReference type="Rhea" id="RHEA-COMP:11604"/>
        <dbReference type="ChEBI" id="CHEBI:15378"/>
        <dbReference type="ChEBI" id="CHEBI:29999"/>
        <dbReference type="ChEBI" id="CHEBI:30616"/>
        <dbReference type="ChEBI" id="CHEBI:83421"/>
        <dbReference type="ChEBI" id="CHEBI:456216"/>
        <dbReference type="EC" id="2.7.11.17"/>
    </reaction>
</comment>
<dbReference type="GO" id="GO:0005524">
    <property type="term" value="F:ATP binding"/>
    <property type="evidence" value="ECO:0007669"/>
    <property type="project" value="UniProtKB-UniRule"/>
</dbReference>
<evidence type="ECO:0000259" key="18">
    <source>
        <dbReference type="PROSITE" id="PS50011"/>
    </source>
</evidence>
<dbReference type="Ensembl" id="ENSOMYT00000150137.1">
    <property type="protein sequence ID" value="ENSOMYP00000107704.1"/>
    <property type="gene ID" value="ENSOMYG00000057855.1"/>
</dbReference>
<dbReference type="GO" id="GO:0004683">
    <property type="term" value="F:calcium/calmodulin-dependent protein kinase activity"/>
    <property type="evidence" value="ECO:0007669"/>
    <property type="project" value="UniProtKB-EC"/>
</dbReference>
<keyword evidence="8 15" id="KW-0547">Nucleotide-binding</keyword>
<dbReference type="PROSITE" id="PS00107">
    <property type="entry name" value="PROTEIN_KINASE_ATP"/>
    <property type="match status" value="1"/>
</dbReference>
<evidence type="ECO:0000256" key="8">
    <source>
        <dbReference type="ARBA" id="ARBA00022741"/>
    </source>
</evidence>
<feature type="domain" description="Protein kinase" evidence="18">
    <location>
        <begin position="174"/>
        <end position="456"/>
    </location>
</feature>
<evidence type="ECO:0000256" key="1">
    <source>
        <dbReference type="ARBA" id="ARBA00004123"/>
    </source>
</evidence>
<evidence type="ECO:0000256" key="13">
    <source>
        <dbReference type="ARBA" id="ARBA00047307"/>
    </source>
</evidence>
<evidence type="ECO:0000256" key="5">
    <source>
        <dbReference type="ARBA" id="ARBA00022527"/>
    </source>
</evidence>
<evidence type="ECO:0000256" key="17">
    <source>
        <dbReference type="SAM" id="SignalP"/>
    </source>
</evidence>
<proteinExistence type="predicted"/>
<dbReference type="Pfam" id="PF00069">
    <property type="entry name" value="Pkinase"/>
    <property type="match status" value="1"/>
</dbReference>
<reference evidence="19" key="3">
    <citation type="submission" date="2025-09" db="UniProtKB">
        <authorList>
            <consortium name="Ensembl"/>
        </authorList>
    </citation>
    <scope>IDENTIFICATION</scope>
</reference>
<feature type="binding site" evidence="15">
    <location>
        <position position="203"/>
    </location>
    <ligand>
        <name>ATP</name>
        <dbReference type="ChEBI" id="CHEBI:30616"/>
    </ligand>
</feature>
<dbReference type="PANTHER" id="PTHR43895:SF26">
    <property type="entry name" value="CALCIUM_CALMODULIN DEPENDENT PROTEIN KINASE KINASE 1"/>
    <property type="match status" value="1"/>
</dbReference>